<gene>
    <name evidence="1" type="ORF">CAGA_01580</name>
</gene>
<proteinExistence type="predicted"/>
<accession>A0A4Z0YFQ5</accession>
<protein>
    <recommendedName>
        <fullName evidence="3">Stage II sporulation protein E (SpoIIE)</fullName>
    </recommendedName>
</protein>
<dbReference type="OrthoDB" id="1090916at2"/>
<name>A0A4Z0YFQ5_9FIRM</name>
<evidence type="ECO:0000313" key="1">
    <source>
        <dbReference type="EMBL" id="TGJ77760.1"/>
    </source>
</evidence>
<dbReference type="Proteomes" id="UP000297714">
    <property type="component" value="Unassembled WGS sequence"/>
</dbReference>
<dbReference type="AlphaFoldDB" id="A0A4Z0YFQ5"/>
<evidence type="ECO:0008006" key="3">
    <source>
        <dbReference type="Google" id="ProtNLM"/>
    </source>
</evidence>
<dbReference type="EMBL" id="SRMQ01000001">
    <property type="protein sequence ID" value="TGJ77760.1"/>
    <property type="molecule type" value="Genomic_DNA"/>
</dbReference>
<dbReference type="InterPro" id="IPR036457">
    <property type="entry name" value="PPM-type-like_dom_sf"/>
</dbReference>
<keyword evidence="2" id="KW-1185">Reference proteome</keyword>
<evidence type="ECO:0000313" key="2">
    <source>
        <dbReference type="Proteomes" id="UP000297714"/>
    </source>
</evidence>
<sequence>MYIKIDAYGECIQKYGEELCGDQVKIIRNPSGVTAILADGLGGGTKASLLTSFTAKIMETMCKSGVPIGQAADMIVEFQPETGEQDSAHKVPFTLIQIPFNGMMHVEQFETPDVILLRRGKPVPMHVSCRGLRGKTLRSGVMSIKQADTVIAVGSGMLSVGAKRNLKNGWRLETLSAYMQNAYHPRASAEHLVRLLLNAGNSLSFGKPEKDLSAMVFRLGT</sequence>
<dbReference type="Gene3D" id="3.60.40.10">
    <property type="entry name" value="PPM-type phosphatase domain"/>
    <property type="match status" value="1"/>
</dbReference>
<comment type="caution">
    <text evidence="1">The sequence shown here is derived from an EMBL/GenBank/DDBJ whole genome shotgun (WGS) entry which is preliminary data.</text>
</comment>
<dbReference type="RefSeq" id="WP_135656726.1">
    <property type="nucleotide sequence ID" value="NZ_JAJUFJ010000004.1"/>
</dbReference>
<reference evidence="1 2" key="1">
    <citation type="submission" date="2019-04" db="EMBL/GenBank/DDBJ databases">
        <authorList>
            <person name="Poehlein A."/>
            <person name="Bengelsdorf F.R."/>
            <person name="Duerre P."/>
            <person name="Daniel R."/>
        </authorList>
    </citation>
    <scope>NUCLEOTIDE SEQUENCE [LARGE SCALE GENOMIC DNA]</scope>
    <source>
        <strain evidence="1 2">BS-1</strain>
    </source>
</reference>
<organism evidence="1 2">
    <name type="scientific">Caproiciproducens galactitolivorans</name>
    <dbReference type="NCBI Taxonomy" id="642589"/>
    <lineage>
        <taxon>Bacteria</taxon>
        <taxon>Bacillati</taxon>
        <taxon>Bacillota</taxon>
        <taxon>Clostridia</taxon>
        <taxon>Eubacteriales</taxon>
        <taxon>Acutalibacteraceae</taxon>
        <taxon>Caproiciproducens</taxon>
    </lineage>
</organism>